<reference evidence="8" key="1">
    <citation type="journal article" date="2019" name="Int. J. Syst. Evol. Microbiol.">
        <title>The Global Catalogue of Microorganisms (GCM) 10K type strain sequencing project: providing services to taxonomists for standard genome sequencing and annotation.</title>
        <authorList>
            <consortium name="The Broad Institute Genomics Platform"/>
            <consortium name="The Broad Institute Genome Sequencing Center for Infectious Disease"/>
            <person name="Wu L."/>
            <person name="Ma J."/>
        </authorList>
    </citation>
    <scope>NUCLEOTIDE SEQUENCE [LARGE SCALE GENOMIC DNA]</scope>
    <source>
        <strain evidence="8">JCM 18657</strain>
    </source>
</reference>
<keyword evidence="4" id="KW-0326">Glycosidase</keyword>
<dbReference type="Gene3D" id="2.60.40.1180">
    <property type="entry name" value="Golgi alpha-mannosidase II"/>
    <property type="match status" value="1"/>
</dbReference>
<dbReference type="GO" id="GO:0016787">
    <property type="term" value="F:hydrolase activity"/>
    <property type="evidence" value="ECO:0007669"/>
    <property type="project" value="UniProtKB-KW"/>
</dbReference>
<protein>
    <submittedName>
        <fullName evidence="7">Glycoside hydrolase family 30 beta sandwich domain-containing protein</fullName>
    </submittedName>
</protein>
<dbReference type="SUPFAM" id="SSF51011">
    <property type="entry name" value="Glycosyl hydrolase domain"/>
    <property type="match status" value="1"/>
</dbReference>
<dbReference type="InterPro" id="IPR017853">
    <property type="entry name" value="GH"/>
</dbReference>
<evidence type="ECO:0000259" key="5">
    <source>
        <dbReference type="Pfam" id="PF02055"/>
    </source>
</evidence>
<evidence type="ECO:0000256" key="2">
    <source>
        <dbReference type="ARBA" id="ARBA00022729"/>
    </source>
</evidence>
<feature type="domain" description="Glycosyl hydrolase family 30 TIM-barrel" evidence="5">
    <location>
        <begin position="85"/>
        <end position="418"/>
    </location>
</feature>
<dbReference type="Gene3D" id="3.20.20.80">
    <property type="entry name" value="Glycosidases"/>
    <property type="match status" value="1"/>
</dbReference>
<dbReference type="EMBL" id="JBHTGQ010000014">
    <property type="protein sequence ID" value="MFC7749501.1"/>
    <property type="molecule type" value="Genomic_DNA"/>
</dbReference>
<evidence type="ECO:0000256" key="4">
    <source>
        <dbReference type="RuleBase" id="RU361188"/>
    </source>
</evidence>
<dbReference type="Pfam" id="PF17189">
    <property type="entry name" value="Glyco_hydro_30C"/>
    <property type="match status" value="1"/>
</dbReference>
<accession>A0ABW2V2I0</accession>
<proteinExistence type="inferred from homology"/>
<dbReference type="InterPro" id="IPR001139">
    <property type="entry name" value="Glyco_hydro_30"/>
</dbReference>
<dbReference type="Pfam" id="PF02055">
    <property type="entry name" value="Glyco_hydro_30"/>
    <property type="match status" value="1"/>
</dbReference>
<dbReference type="SUPFAM" id="SSF51445">
    <property type="entry name" value="(Trans)glycosidases"/>
    <property type="match status" value="1"/>
</dbReference>
<dbReference type="RefSeq" id="WP_246068040.1">
    <property type="nucleotide sequence ID" value="NZ_JBHTGQ010000014.1"/>
</dbReference>
<name>A0ABW2V2I0_9BACL</name>
<keyword evidence="2" id="KW-0732">Signal</keyword>
<comment type="caution">
    <text evidence="7">The sequence shown here is derived from an EMBL/GenBank/DDBJ whole genome shotgun (WGS) entry which is preliminary data.</text>
</comment>
<dbReference type="Proteomes" id="UP001596528">
    <property type="component" value="Unassembled WGS sequence"/>
</dbReference>
<evidence type="ECO:0000259" key="6">
    <source>
        <dbReference type="Pfam" id="PF17189"/>
    </source>
</evidence>
<keyword evidence="8" id="KW-1185">Reference proteome</keyword>
<dbReference type="InterPro" id="IPR033453">
    <property type="entry name" value="Glyco_hydro_30_TIM-barrel"/>
</dbReference>
<dbReference type="PANTHER" id="PTHR11069:SF23">
    <property type="entry name" value="LYSOSOMAL ACID GLUCOSYLCERAMIDASE"/>
    <property type="match status" value="1"/>
</dbReference>
<gene>
    <name evidence="7" type="ORF">ACFQWB_06020</name>
</gene>
<keyword evidence="3 4" id="KW-0378">Hydrolase</keyword>
<comment type="similarity">
    <text evidence="1 4">Belongs to the glycosyl hydrolase 30 family.</text>
</comment>
<dbReference type="InterPro" id="IPR033452">
    <property type="entry name" value="GH30_C"/>
</dbReference>
<sequence>MKRSGKMRKAAASAGFMVLLVAAAVWIGLIAFSEKAAHGPVSVWMTTADQSKLLHREADIGWNRDGQASDMTIDVDDGTEYQRMDGFGAAMTESSAWLIANKLSEGKRNELMNRLFSYDNGIGISYLRLPMGATDFSLSHYTYDDMPEGQTDPELRSFSIEHDKAYIIPALRQARAINPDLGIMASPWSAPAWMKTSGSLIKGSLKEEAYPVYAEYFVKFVQAYASEGIPIDAVTLQNEPHYEPDGYPGMRMEAREQAAFVKSHLGPAFDKAKLNTKIVVWDHNWDEPYYPIEVLSDPEANKYIAGSAFHGYAGEVANQQKVHDAFPDKDIYFTESSGGQWAPNFADNLKWDMRNLIIGAPRYWAKTVLKWNLALDESHGPANGGCSDCRGLVTIDGASGNVFFNSEYYAFGHASKFVKPGAYRIESSSYGDGGIENVAFRNPDGSNVLIAFNSASESRPLNVRWHGRSFAYSLPAGAAATFVWQGDRSANRVEGGQRS</sequence>
<evidence type="ECO:0000256" key="1">
    <source>
        <dbReference type="ARBA" id="ARBA00005382"/>
    </source>
</evidence>
<dbReference type="PANTHER" id="PTHR11069">
    <property type="entry name" value="GLUCOSYLCERAMIDASE"/>
    <property type="match status" value="1"/>
</dbReference>
<organism evidence="7 8">
    <name type="scientific">Paenibacillus thermoaerophilus</name>
    <dbReference type="NCBI Taxonomy" id="1215385"/>
    <lineage>
        <taxon>Bacteria</taxon>
        <taxon>Bacillati</taxon>
        <taxon>Bacillota</taxon>
        <taxon>Bacilli</taxon>
        <taxon>Bacillales</taxon>
        <taxon>Paenibacillaceae</taxon>
        <taxon>Paenibacillus</taxon>
    </lineage>
</organism>
<evidence type="ECO:0000313" key="7">
    <source>
        <dbReference type="EMBL" id="MFC7749501.1"/>
    </source>
</evidence>
<evidence type="ECO:0000256" key="3">
    <source>
        <dbReference type="ARBA" id="ARBA00022801"/>
    </source>
</evidence>
<evidence type="ECO:0000313" key="8">
    <source>
        <dbReference type="Proteomes" id="UP001596528"/>
    </source>
</evidence>
<feature type="domain" description="Glycosyl hydrolase family 30 beta sandwich" evidence="6">
    <location>
        <begin position="421"/>
        <end position="482"/>
    </location>
</feature>
<dbReference type="InterPro" id="IPR013780">
    <property type="entry name" value="Glyco_hydro_b"/>
</dbReference>